<dbReference type="EMBL" id="BKZQ01000019">
    <property type="protein sequence ID" value="GER70387.1"/>
    <property type="molecule type" value="Genomic_DNA"/>
</dbReference>
<dbReference type="Proteomes" id="UP000391919">
    <property type="component" value="Unassembled WGS sequence"/>
</dbReference>
<proteinExistence type="predicted"/>
<accession>A0A5J4JIZ0</accession>
<keyword evidence="2" id="KW-1185">Reference proteome</keyword>
<protein>
    <recommendedName>
        <fullName evidence="3">Glycosyltransferase</fullName>
    </recommendedName>
</protein>
<reference evidence="1 2" key="1">
    <citation type="submission" date="2019-09" db="EMBL/GenBank/DDBJ databases">
        <title>Draft genome sequence of Bacillus sp. JC-7.</title>
        <authorList>
            <person name="Tanaka N."/>
            <person name="Shiwa Y."/>
            <person name="Fujita N."/>
            <person name="Tanasupawat S."/>
        </authorList>
    </citation>
    <scope>NUCLEOTIDE SEQUENCE [LARGE SCALE GENOMIC DNA]</scope>
    <source>
        <strain evidence="1 2">JC-7</strain>
    </source>
</reference>
<dbReference type="Pfam" id="PF13692">
    <property type="entry name" value="Glyco_trans_1_4"/>
    <property type="match status" value="1"/>
</dbReference>
<evidence type="ECO:0000313" key="2">
    <source>
        <dbReference type="Proteomes" id="UP000391919"/>
    </source>
</evidence>
<sequence>MEREGFRTREANLLIALIKNPNVDNILCVNRPKIPGYVRYVLNVKNKKMLFKKPYNNNQYREISITSNEIKKTGLFSKLKKVNGKLNVLDIIYYLPNPKGNKLERLNIFKRILLQEVKKSINILEFDNYLTWCFDLTRIDVANTLKKDLLIFDAIDNLLEHDQNKKDCFFLEKCYKSARANAELIFTVSRDLKNTLFFDHKNVFYLPNAINQQMYKRRNITLPNDLPKDKKTVGYVGLLQERIDLEVLETSITYNKNVNFIFIGPVLAKGYFDKLKKYKNVYFLGPKHHTEVPSYISFFDVCIIPHKLNKFTKSMNPLKLYEYLAAGKEVITTPVPPSEEFKSVIHICENKDVFARKIKEVLNNPFCKFSKQDVIDSVKGESWEHRLEQMLKLIDNEIENRRRRLV</sequence>
<dbReference type="Gene3D" id="3.40.50.2000">
    <property type="entry name" value="Glycogen Phosphorylase B"/>
    <property type="match status" value="1"/>
</dbReference>
<evidence type="ECO:0000313" key="1">
    <source>
        <dbReference type="EMBL" id="GER70387.1"/>
    </source>
</evidence>
<evidence type="ECO:0008006" key="3">
    <source>
        <dbReference type="Google" id="ProtNLM"/>
    </source>
</evidence>
<dbReference type="PANTHER" id="PTHR12526">
    <property type="entry name" value="GLYCOSYLTRANSFERASE"/>
    <property type="match status" value="1"/>
</dbReference>
<dbReference type="PANTHER" id="PTHR12526:SF630">
    <property type="entry name" value="GLYCOSYLTRANSFERASE"/>
    <property type="match status" value="1"/>
</dbReference>
<comment type="caution">
    <text evidence="1">The sequence shown here is derived from an EMBL/GenBank/DDBJ whole genome shotgun (WGS) entry which is preliminary data.</text>
</comment>
<gene>
    <name evidence="1" type="ORF">BpJC7_16900</name>
</gene>
<organism evidence="1 2">
    <name type="scientific">Weizmannia acidilactici</name>
    <dbReference type="NCBI Taxonomy" id="2607726"/>
    <lineage>
        <taxon>Bacteria</taxon>
        <taxon>Bacillati</taxon>
        <taxon>Bacillota</taxon>
        <taxon>Bacilli</taxon>
        <taxon>Bacillales</taxon>
        <taxon>Bacillaceae</taxon>
        <taxon>Heyndrickxia</taxon>
    </lineage>
</organism>
<name>A0A5J4JIZ0_9BACI</name>
<dbReference type="AlphaFoldDB" id="A0A5J4JIZ0"/>
<dbReference type="SUPFAM" id="SSF53756">
    <property type="entry name" value="UDP-Glycosyltransferase/glycogen phosphorylase"/>
    <property type="match status" value="1"/>
</dbReference>